<dbReference type="GO" id="GO:0009636">
    <property type="term" value="P:response to toxic substance"/>
    <property type="evidence" value="ECO:0007669"/>
    <property type="project" value="TreeGrafter"/>
</dbReference>
<evidence type="ECO:0000256" key="3">
    <source>
        <dbReference type="ARBA" id="ARBA00022807"/>
    </source>
</evidence>
<reference evidence="6 7" key="1">
    <citation type="submission" date="2019-06" db="EMBL/GenBank/DDBJ databases">
        <title>Draft genome of C. phoceense Strain 272.</title>
        <authorList>
            <person name="Pacheco L.G.C."/>
            <person name="Barberis C.M."/>
            <person name="Almuzara M.N."/>
            <person name="Traglia G.M."/>
            <person name="Santos C.S."/>
            <person name="Rocha D.J.P.G."/>
            <person name="Aguiar E.R.G.R."/>
            <person name="Vay C.A."/>
        </authorList>
    </citation>
    <scope>NUCLEOTIDE SEQUENCE [LARGE SCALE GENOMIC DNA]</scope>
    <source>
        <strain evidence="6 7">272</strain>
    </source>
</reference>
<name>A0A540RAJ5_9CORY</name>
<comment type="similarity">
    <text evidence="4">Belongs to the peptidase C1 family.</text>
</comment>
<dbReference type="RefSeq" id="WP_141628541.1">
    <property type="nucleotide sequence ID" value="NZ_VHIR01000002.1"/>
</dbReference>
<keyword evidence="3 4" id="KW-0788">Thiol protease</keyword>
<dbReference type="AlphaFoldDB" id="A0A540RAJ5"/>
<comment type="caution">
    <text evidence="6">The sequence shown here is derived from an EMBL/GenBank/DDBJ whole genome shotgun (WGS) entry which is preliminary data.</text>
</comment>
<evidence type="ECO:0000313" key="7">
    <source>
        <dbReference type="Proteomes" id="UP000318080"/>
    </source>
</evidence>
<dbReference type="GO" id="GO:0006508">
    <property type="term" value="P:proteolysis"/>
    <property type="evidence" value="ECO:0007669"/>
    <property type="project" value="UniProtKB-KW"/>
</dbReference>
<dbReference type="EMBL" id="VHIR01000002">
    <property type="protein sequence ID" value="TQE44414.1"/>
    <property type="molecule type" value="Genomic_DNA"/>
</dbReference>
<dbReference type="InterPro" id="IPR000169">
    <property type="entry name" value="Pept_cys_AS"/>
</dbReference>
<protein>
    <recommendedName>
        <fullName evidence="4">Aminopeptidase</fullName>
    </recommendedName>
</protein>
<accession>A0A540RAJ5</accession>
<feature type="active site" evidence="5">
    <location>
        <position position="69"/>
    </location>
</feature>
<dbReference type="PIRSF" id="PIRSF005700">
    <property type="entry name" value="PepC"/>
    <property type="match status" value="1"/>
</dbReference>
<dbReference type="GO" id="GO:0070005">
    <property type="term" value="F:cysteine-type aminopeptidase activity"/>
    <property type="evidence" value="ECO:0007669"/>
    <property type="project" value="InterPro"/>
</dbReference>
<dbReference type="SUPFAM" id="SSF54001">
    <property type="entry name" value="Cysteine proteinases"/>
    <property type="match status" value="1"/>
</dbReference>
<dbReference type="Pfam" id="PF03051">
    <property type="entry name" value="Peptidase_C1_2"/>
    <property type="match status" value="1"/>
</dbReference>
<proteinExistence type="inferred from homology"/>
<sequence length="442" mass="49701">MTHITSDLLAELRHQAVNDPQLRAARNAVTQVGVGRAALDYDKLIAVQQATQIKLDTLPVTNQKRSGRCWMFAALNVFRHRAAKELNVENFEFSFIYLQYFDKLERVNLVLHELIEHKDADLDDRVVAHILDDANADGGWWNFFTSLVAKYGAVPAEVMPETHAAGDTREMNRTLATIVRRAALQVRAGADAQQAADAAIADAQRVLAVYLGFPPTEFEWSYRDKDTEFHRLPSTPREFAAKFLPDLDDYVMLGADPREEAQNNQLYVSTPSRNVLEDEGYTYLNIDVTELRAAARRSLEADEPVWFACDVNRNFSFNDGVWDEGLLAIDLLYGIDTSTTKAERLASGDSTPTHGMVLTGFDEDAEGRGRWRVENSWGTKVHGPHRSIDNKEIPGKGYGTATDDWVDNNVFGAIVRKKYLTEAQLKGLKTQPIELPIDDRMI</sequence>
<feature type="active site" evidence="5">
    <location>
        <position position="354"/>
    </location>
</feature>
<dbReference type="InterPro" id="IPR038765">
    <property type="entry name" value="Papain-like_cys_pep_sf"/>
</dbReference>
<dbReference type="PROSITE" id="PS00139">
    <property type="entry name" value="THIOL_PROTEASE_CYS"/>
    <property type="match status" value="1"/>
</dbReference>
<keyword evidence="2 4" id="KW-0378">Hydrolase</keyword>
<dbReference type="GO" id="GO:0043418">
    <property type="term" value="P:homocysteine catabolic process"/>
    <property type="evidence" value="ECO:0007669"/>
    <property type="project" value="TreeGrafter"/>
</dbReference>
<evidence type="ECO:0000256" key="2">
    <source>
        <dbReference type="ARBA" id="ARBA00022801"/>
    </source>
</evidence>
<feature type="active site" evidence="5">
    <location>
        <position position="375"/>
    </location>
</feature>
<gene>
    <name evidence="6" type="ORF">EJK80_02205</name>
</gene>
<evidence type="ECO:0000256" key="4">
    <source>
        <dbReference type="PIRNR" id="PIRNR005700"/>
    </source>
</evidence>
<keyword evidence="7" id="KW-1185">Reference proteome</keyword>
<dbReference type="GO" id="GO:0005737">
    <property type="term" value="C:cytoplasm"/>
    <property type="evidence" value="ECO:0007669"/>
    <property type="project" value="TreeGrafter"/>
</dbReference>
<dbReference type="STRING" id="1686286.GCA_900092335_00415"/>
<keyword evidence="1 4" id="KW-0645">Protease</keyword>
<organism evidence="6 7">
    <name type="scientific">Corynebacterium phoceense</name>
    <dbReference type="NCBI Taxonomy" id="1686286"/>
    <lineage>
        <taxon>Bacteria</taxon>
        <taxon>Bacillati</taxon>
        <taxon>Actinomycetota</taxon>
        <taxon>Actinomycetes</taxon>
        <taxon>Mycobacteriales</taxon>
        <taxon>Corynebacteriaceae</taxon>
        <taxon>Corynebacterium</taxon>
    </lineage>
</organism>
<evidence type="ECO:0000313" key="6">
    <source>
        <dbReference type="EMBL" id="TQE44414.1"/>
    </source>
</evidence>
<dbReference type="InterPro" id="IPR004134">
    <property type="entry name" value="Peptidase_C1B"/>
</dbReference>
<evidence type="ECO:0000256" key="5">
    <source>
        <dbReference type="PIRSR" id="PIRSR005700-1"/>
    </source>
</evidence>
<dbReference type="PANTHER" id="PTHR10363:SF2">
    <property type="entry name" value="BLEOMYCIN HYDROLASE"/>
    <property type="match status" value="1"/>
</dbReference>
<dbReference type="Gene3D" id="3.90.70.10">
    <property type="entry name" value="Cysteine proteinases"/>
    <property type="match status" value="1"/>
</dbReference>
<dbReference type="PANTHER" id="PTHR10363">
    <property type="entry name" value="BLEOMYCIN HYDROLASE"/>
    <property type="match status" value="1"/>
</dbReference>
<evidence type="ECO:0000256" key="1">
    <source>
        <dbReference type="ARBA" id="ARBA00022670"/>
    </source>
</evidence>
<dbReference type="Proteomes" id="UP000318080">
    <property type="component" value="Unassembled WGS sequence"/>
</dbReference>
<keyword evidence="4" id="KW-0031">Aminopeptidase</keyword>